<dbReference type="Proteomes" id="UP000239872">
    <property type="component" value="Unassembled WGS sequence"/>
</dbReference>
<accession>A0A2S7SY06</accession>
<dbReference type="GO" id="GO:0006508">
    <property type="term" value="P:proteolysis"/>
    <property type="evidence" value="ECO:0007669"/>
    <property type="project" value="InterPro"/>
</dbReference>
<evidence type="ECO:0000313" key="3">
    <source>
        <dbReference type="EMBL" id="PQJ11416.1"/>
    </source>
</evidence>
<reference evidence="3 4" key="1">
    <citation type="submission" date="2018-01" db="EMBL/GenBank/DDBJ databases">
        <title>A novel member of the phylum Bacteroidetes isolated from glacier ice.</title>
        <authorList>
            <person name="Liu Q."/>
            <person name="Xin Y.-H."/>
        </authorList>
    </citation>
    <scope>NUCLEOTIDE SEQUENCE [LARGE SCALE GENOMIC DNA]</scope>
    <source>
        <strain evidence="3 4">RB1R16</strain>
    </source>
</reference>
<dbReference type="Gene3D" id="3.90.226.10">
    <property type="entry name" value="2-enoyl-CoA Hydratase, Chain A, domain 1"/>
    <property type="match status" value="1"/>
</dbReference>
<dbReference type="InterPro" id="IPR005151">
    <property type="entry name" value="Tail-specific_protease"/>
</dbReference>
<evidence type="ECO:0000259" key="2">
    <source>
        <dbReference type="SMART" id="SM00245"/>
    </source>
</evidence>
<dbReference type="PANTHER" id="PTHR11261:SF3">
    <property type="entry name" value="RETINOL-BINDING PROTEIN 3"/>
    <property type="match status" value="1"/>
</dbReference>
<dbReference type="InterPro" id="IPR029045">
    <property type="entry name" value="ClpP/crotonase-like_dom_sf"/>
</dbReference>
<gene>
    <name evidence="3" type="ORF">CJD36_006330</name>
</gene>
<dbReference type="EMBL" id="PPSL01000002">
    <property type="protein sequence ID" value="PQJ11416.1"/>
    <property type="molecule type" value="Genomic_DNA"/>
</dbReference>
<protein>
    <submittedName>
        <fullName evidence="3">Peptidase</fullName>
    </submittedName>
</protein>
<dbReference type="SMART" id="SM00245">
    <property type="entry name" value="TSPc"/>
    <property type="match status" value="1"/>
</dbReference>
<dbReference type="Pfam" id="PF14684">
    <property type="entry name" value="Tricorn_C1"/>
    <property type="match status" value="1"/>
</dbReference>
<keyword evidence="1" id="KW-0732">Signal</keyword>
<dbReference type="InterPro" id="IPR028204">
    <property type="entry name" value="Tricorn_C1"/>
</dbReference>
<evidence type="ECO:0000313" key="4">
    <source>
        <dbReference type="Proteomes" id="UP000239872"/>
    </source>
</evidence>
<evidence type="ECO:0000256" key="1">
    <source>
        <dbReference type="SAM" id="SignalP"/>
    </source>
</evidence>
<dbReference type="Pfam" id="PF03572">
    <property type="entry name" value="Peptidase_S41"/>
    <property type="match status" value="1"/>
</dbReference>
<keyword evidence="4" id="KW-1185">Reference proteome</keyword>
<proteinExistence type="predicted"/>
<dbReference type="AlphaFoldDB" id="A0A2S7SY06"/>
<feature type="domain" description="Tail specific protease" evidence="2">
    <location>
        <begin position="183"/>
        <end position="404"/>
    </location>
</feature>
<organism evidence="3 4">
    <name type="scientific">Flavipsychrobacter stenotrophus</name>
    <dbReference type="NCBI Taxonomy" id="2077091"/>
    <lineage>
        <taxon>Bacteria</taxon>
        <taxon>Pseudomonadati</taxon>
        <taxon>Bacteroidota</taxon>
        <taxon>Chitinophagia</taxon>
        <taxon>Chitinophagales</taxon>
        <taxon>Chitinophagaceae</taxon>
        <taxon>Flavipsychrobacter</taxon>
    </lineage>
</organism>
<feature type="signal peptide" evidence="1">
    <location>
        <begin position="1"/>
        <end position="22"/>
    </location>
</feature>
<comment type="caution">
    <text evidence="3">The sequence shown here is derived from an EMBL/GenBank/DDBJ whole genome shotgun (WGS) entry which is preliminary data.</text>
</comment>
<dbReference type="Gene3D" id="3.30.750.44">
    <property type="match status" value="1"/>
</dbReference>
<dbReference type="PANTHER" id="PTHR11261">
    <property type="entry name" value="INTERPHOTORECEPTOR RETINOID-BINDING PROTEIN"/>
    <property type="match status" value="1"/>
</dbReference>
<feature type="chain" id="PRO_5015759203" evidence="1">
    <location>
        <begin position="23"/>
        <end position="429"/>
    </location>
</feature>
<name>A0A2S7SY06_9BACT</name>
<dbReference type="GO" id="GO:0008236">
    <property type="term" value="F:serine-type peptidase activity"/>
    <property type="evidence" value="ECO:0007669"/>
    <property type="project" value="InterPro"/>
</dbReference>
<dbReference type="SUPFAM" id="SSF52096">
    <property type="entry name" value="ClpP/crotonase"/>
    <property type="match status" value="1"/>
</dbReference>
<sequence>MLKTVKQLFTLLLFIVGSATQAQQQFTSAQYKEDFNYFWKSIDEDYCYFNKKQTDWAKVKEIYSPRVDTVSSRASFVSLLEDVFTEIYDHHAGLNTNNMNSARLVPSGSEVWAEYIDGKPIITEVRQDFASEHAYVTAGMEVIAINGIPVEKAIQRYVGKSLKTVDAAARNYALNVAMAGTHDQDLKFTLKDQSGKIKEYTPDVWTGHGQWNGLTGEHYTYGSMVEGKIMGNIGYVKLNNCLGDNDMIPVLDSVMQTMLGTSGLVLDLRETPSGGNTTVARAILGWFTNKEQFYQKHELYAEGKQTGIQRSWVEIVSPRPGKYYNKPLVVLADHFTGSIAEGITIGFSATTKAKIIGTPLARLCGATYPYELPNTHIHYSFPAERLYHVNGTPREQFVPDIVIDYTKTPVTGRDVALDRAMAVLQGKAK</sequence>